<dbReference type="Proteomes" id="UP001283361">
    <property type="component" value="Unassembled WGS sequence"/>
</dbReference>
<dbReference type="AlphaFoldDB" id="A0AAE0Y691"/>
<keyword evidence="2" id="KW-1185">Reference proteome</keyword>
<proteinExistence type="predicted"/>
<evidence type="ECO:0000313" key="2">
    <source>
        <dbReference type="Proteomes" id="UP001283361"/>
    </source>
</evidence>
<reference evidence="1" key="1">
    <citation type="journal article" date="2023" name="G3 (Bethesda)">
        <title>A reference genome for the long-term kleptoplast-retaining sea slug Elysia crispata morphotype clarki.</title>
        <authorList>
            <person name="Eastman K.E."/>
            <person name="Pendleton A.L."/>
            <person name="Shaikh M.A."/>
            <person name="Suttiyut T."/>
            <person name="Ogas R."/>
            <person name="Tomko P."/>
            <person name="Gavelis G."/>
            <person name="Widhalm J.R."/>
            <person name="Wisecaver J.H."/>
        </authorList>
    </citation>
    <scope>NUCLEOTIDE SEQUENCE</scope>
    <source>
        <strain evidence="1">ECLA1</strain>
    </source>
</reference>
<protein>
    <submittedName>
        <fullName evidence="1">Uncharacterized protein</fullName>
    </submittedName>
</protein>
<evidence type="ECO:0000313" key="1">
    <source>
        <dbReference type="EMBL" id="KAK3734458.1"/>
    </source>
</evidence>
<accession>A0AAE0Y691</accession>
<name>A0AAE0Y691_9GAST</name>
<dbReference type="EMBL" id="JAWDGP010006848">
    <property type="protein sequence ID" value="KAK3734458.1"/>
    <property type="molecule type" value="Genomic_DNA"/>
</dbReference>
<comment type="caution">
    <text evidence="1">The sequence shown here is derived from an EMBL/GenBank/DDBJ whole genome shotgun (WGS) entry which is preliminary data.</text>
</comment>
<organism evidence="1 2">
    <name type="scientific">Elysia crispata</name>
    <name type="common">lettuce slug</name>
    <dbReference type="NCBI Taxonomy" id="231223"/>
    <lineage>
        <taxon>Eukaryota</taxon>
        <taxon>Metazoa</taxon>
        <taxon>Spiralia</taxon>
        <taxon>Lophotrochozoa</taxon>
        <taxon>Mollusca</taxon>
        <taxon>Gastropoda</taxon>
        <taxon>Heterobranchia</taxon>
        <taxon>Euthyneura</taxon>
        <taxon>Panpulmonata</taxon>
        <taxon>Sacoglossa</taxon>
        <taxon>Placobranchoidea</taxon>
        <taxon>Plakobranchidae</taxon>
        <taxon>Elysia</taxon>
    </lineage>
</organism>
<sequence length="111" mass="13105">MFELNVNGYQRQWAANILSNFFPNLKLLSFVSKQTTMHVLFRTTCCPLDIDSCVRVRVSNTYHYDCAHSPLELVITKSSTHQVFLHRSKRHDYLLDRCDLSRYESVLHQVR</sequence>
<gene>
    <name evidence="1" type="ORF">RRG08_029133</name>
</gene>